<evidence type="ECO:0000313" key="2">
    <source>
        <dbReference type="Proteomes" id="UP001651690"/>
    </source>
</evidence>
<dbReference type="Proteomes" id="UP001651690">
    <property type="component" value="Unassembled WGS sequence"/>
</dbReference>
<dbReference type="EMBL" id="JANDBD010000007">
    <property type="protein sequence ID" value="MCP9274069.1"/>
    <property type="molecule type" value="Genomic_DNA"/>
</dbReference>
<dbReference type="RefSeq" id="WP_255061416.1">
    <property type="nucleotide sequence ID" value="NZ_JANDBD010000007.1"/>
</dbReference>
<reference evidence="1 2" key="1">
    <citation type="submission" date="2022-06" db="EMBL/GenBank/DDBJ databases">
        <title>Mycolicibacterium sp. CAU 1645 isolated from seawater.</title>
        <authorList>
            <person name="Kim W."/>
        </authorList>
    </citation>
    <scope>NUCLEOTIDE SEQUENCE [LARGE SCALE GENOMIC DNA]</scope>
    <source>
        <strain evidence="1 2">CAU 1645</strain>
    </source>
</reference>
<name>A0ABT1M4I6_9MYCO</name>
<organism evidence="1 2">
    <name type="scientific">Mycolicibacterium arenosum</name>
    <dbReference type="NCBI Taxonomy" id="2952157"/>
    <lineage>
        <taxon>Bacteria</taxon>
        <taxon>Bacillati</taxon>
        <taxon>Actinomycetota</taxon>
        <taxon>Actinomycetes</taxon>
        <taxon>Mycobacteriales</taxon>
        <taxon>Mycobacteriaceae</taxon>
        <taxon>Mycolicibacterium</taxon>
    </lineage>
</organism>
<dbReference type="InterPro" id="IPR036511">
    <property type="entry name" value="TGT-like_sf"/>
</dbReference>
<sequence>MRFYFPDSQDQVSPTYDFIHDEHSPLRVRQRDDRYAHEVLTAQAYNGVLVSKAIVDGSIKGVGKYSMPQRQRMYRLGVRGFLRLPDGVATLGDCGAFNYVNEPEPPYTVHEVLDFYEQCGFDAGVSVDHIILGFRRDLSEAPDEWKERRSISLTYAEKFKAAADDRGTNLVPYGAAQGWDPASYADSVRQLQDMGYDHIALGGMVSLKTTDILACLFAIDRVRHPETRLHLLGITRIEAMAEFETLGVASFDSTSAFRQSFMDDRDNYHTLEKHYAAIKVPQVDGNVSLKRAILSGKVSQREAVLAERDSLQALRSFDRGECTLDETLNAVIAYEDVVGVKRSYRDLYLETLRAAPWRKCECGLCEKHGVEMVIFRASERNKRRGFHNLSVLAKKMKKLKPATIPVLERTVSG</sequence>
<dbReference type="NCBIfam" id="NF041059">
    <property type="entry name" value="DpdA"/>
    <property type="match status" value="1"/>
</dbReference>
<dbReference type="Gene3D" id="3.20.20.105">
    <property type="entry name" value="Queuine tRNA-ribosyltransferase-like"/>
    <property type="match status" value="1"/>
</dbReference>
<keyword evidence="2" id="KW-1185">Reference proteome</keyword>
<protein>
    <submittedName>
        <fullName evidence="1">Queuine/other tRNA-ribosyltransferase</fullName>
    </submittedName>
</protein>
<dbReference type="SUPFAM" id="SSF51713">
    <property type="entry name" value="tRNA-guanine transglycosylase"/>
    <property type="match status" value="1"/>
</dbReference>
<accession>A0ABT1M4I6</accession>
<proteinExistence type="predicted"/>
<comment type="caution">
    <text evidence="1">The sequence shown here is derived from an EMBL/GenBank/DDBJ whole genome shotgun (WGS) entry which is preliminary data.</text>
</comment>
<dbReference type="InterPro" id="IPR053537">
    <property type="entry name" value="DNA-guanine_TGase"/>
</dbReference>
<gene>
    <name evidence="1" type="ORF">NM203_17920</name>
</gene>
<evidence type="ECO:0000313" key="1">
    <source>
        <dbReference type="EMBL" id="MCP9274069.1"/>
    </source>
</evidence>